<protein>
    <recommendedName>
        <fullName evidence="4">Glycosyltransferase RgtA/B/C/D-like domain-containing protein</fullName>
    </recommendedName>
</protein>
<organism evidence="2 3">
    <name type="scientific">Candidatus Shapirobacteria bacterium CG10_big_fil_rev_8_21_14_0_10_38_14</name>
    <dbReference type="NCBI Taxonomy" id="1974483"/>
    <lineage>
        <taxon>Bacteria</taxon>
        <taxon>Candidatus Shapironibacteriota</taxon>
    </lineage>
</organism>
<feature type="transmembrane region" description="Helical" evidence="1">
    <location>
        <begin position="256"/>
        <end position="282"/>
    </location>
</feature>
<keyword evidence="1" id="KW-1133">Transmembrane helix</keyword>
<dbReference type="EMBL" id="PFEL01000088">
    <property type="protein sequence ID" value="PJE68963.1"/>
    <property type="molecule type" value="Genomic_DNA"/>
</dbReference>
<proteinExistence type="predicted"/>
<feature type="transmembrane region" description="Helical" evidence="1">
    <location>
        <begin position="7"/>
        <end position="26"/>
    </location>
</feature>
<gene>
    <name evidence="2" type="ORF">COU96_02350</name>
</gene>
<reference evidence="3" key="1">
    <citation type="submission" date="2017-09" db="EMBL/GenBank/DDBJ databases">
        <title>Depth-based differentiation of microbial function through sediment-hosted aquifers and enrichment of novel symbionts in the deep terrestrial subsurface.</title>
        <authorList>
            <person name="Probst A.J."/>
            <person name="Ladd B."/>
            <person name="Jarett J.K."/>
            <person name="Geller-Mcgrath D.E."/>
            <person name="Sieber C.M.K."/>
            <person name="Emerson J.B."/>
            <person name="Anantharaman K."/>
            <person name="Thomas B.C."/>
            <person name="Malmstrom R."/>
            <person name="Stieglmeier M."/>
            <person name="Klingl A."/>
            <person name="Woyke T."/>
            <person name="Ryan C.M."/>
            <person name="Banfield J.F."/>
        </authorList>
    </citation>
    <scope>NUCLEOTIDE SEQUENCE [LARGE SCALE GENOMIC DNA]</scope>
</reference>
<evidence type="ECO:0008006" key="4">
    <source>
        <dbReference type="Google" id="ProtNLM"/>
    </source>
</evidence>
<feature type="transmembrane region" description="Helical" evidence="1">
    <location>
        <begin position="294"/>
        <end position="314"/>
    </location>
</feature>
<sequence length="395" mass="46482">MMAKRKVDWLMVGWIIILFLLFLYSFTQIDLGLTLTRASWWQNVQRSFQQIGYFNRPLSTSCYLVILILLFSFYFIILNQVKKGRLASSKIWLLVWLATGVLWLAYNAFSYDLFNYIFDARVVTFYHQSPYQHKALDFPNDPMLGFMHWTHRLYPYGPAWLAISIPISFLGFQKLLPTMILFKTLAVASYLFACWLIFKILAKTKPDQKWLGLMWLAFSPLVVIETLVSAHHDLLMMALALAGFWFLMAKKYLSAWLMLFLSIGVKFATGLLVPVFILVTWWQWRAKKIDWDKIWWISLLLMIVAFVVAVYRIKHIMPWYLLYPLPFVALLAKKPLFWLVSIFSLGLLLTYAPFFYYGNWNPPVPTINNWLTFGFLGLGIIVCLLQRYGKIKRCR</sequence>
<feature type="transmembrane region" description="Helical" evidence="1">
    <location>
        <begin position="210"/>
        <end position="228"/>
    </location>
</feature>
<keyword evidence="1" id="KW-0812">Transmembrane</keyword>
<dbReference type="Pfam" id="PF26314">
    <property type="entry name" value="MptA_B_family"/>
    <property type="match status" value="1"/>
</dbReference>
<name>A0A2M8L560_9BACT</name>
<feature type="transmembrane region" description="Helical" evidence="1">
    <location>
        <begin position="91"/>
        <end position="109"/>
    </location>
</feature>
<evidence type="ECO:0000256" key="1">
    <source>
        <dbReference type="SAM" id="Phobius"/>
    </source>
</evidence>
<accession>A0A2M8L560</accession>
<comment type="caution">
    <text evidence="2">The sequence shown here is derived from an EMBL/GenBank/DDBJ whole genome shotgun (WGS) entry which is preliminary data.</text>
</comment>
<feature type="transmembrane region" description="Helical" evidence="1">
    <location>
        <begin position="180"/>
        <end position="198"/>
    </location>
</feature>
<feature type="transmembrane region" description="Helical" evidence="1">
    <location>
        <begin position="58"/>
        <end position="79"/>
    </location>
</feature>
<feature type="transmembrane region" description="Helical" evidence="1">
    <location>
        <begin position="335"/>
        <end position="358"/>
    </location>
</feature>
<feature type="transmembrane region" description="Helical" evidence="1">
    <location>
        <begin position="370"/>
        <end position="389"/>
    </location>
</feature>
<evidence type="ECO:0000313" key="3">
    <source>
        <dbReference type="Proteomes" id="UP000229500"/>
    </source>
</evidence>
<dbReference type="AlphaFoldDB" id="A0A2M8L560"/>
<dbReference type="Proteomes" id="UP000229500">
    <property type="component" value="Unassembled WGS sequence"/>
</dbReference>
<evidence type="ECO:0000313" key="2">
    <source>
        <dbReference type="EMBL" id="PJE68963.1"/>
    </source>
</evidence>
<keyword evidence="1" id="KW-0472">Membrane</keyword>
<feature type="transmembrane region" description="Helical" evidence="1">
    <location>
        <begin position="234"/>
        <end position="249"/>
    </location>
</feature>